<name>A0A4P2PZ72_SORCE</name>
<dbReference type="SUPFAM" id="SSF158472">
    <property type="entry name" value="HAMP domain-like"/>
    <property type="match status" value="1"/>
</dbReference>
<dbReference type="PROSITE" id="PS50885">
    <property type="entry name" value="HAMP"/>
    <property type="match status" value="1"/>
</dbReference>
<accession>A0A4P2PZ72</accession>
<proteinExistence type="predicted"/>
<organism evidence="4 5">
    <name type="scientific">Sorangium cellulosum</name>
    <name type="common">Polyangium cellulosum</name>
    <dbReference type="NCBI Taxonomy" id="56"/>
    <lineage>
        <taxon>Bacteria</taxon>
        <taxon>Pseudomonadati</taxon>
        <taxon>Myxococcota</taxon>
        <taxon>Polyangia</taxon>
        <taxon>Polyangiales</taxon>
        <taxon>Polyangiaceae</taxon>
        <taxon>Sorangium</taxon>
    </lineage>
</organism>
<sequence>MSDASSTAPQTSAPEVRARYQRSARNYLLDQRFQLKYTGLLVGISLALSAALGTLLWNASSKIIEQSRRAVEQGQETVRQGQETVKRGQEVIVQSRRVSEVVAMNIAKEYKDDPELARTFGEAAQRDEAKLKEEQARLERDAATLTQRAQELERQASEVAHNQQMLLRVIVALLSLLVVGVGIAGIIFTHKIAGPIFKMKRLLRQVGEGKLVVREKLRKGDELQHFFEAFEKMVDDLRARQQAKIARVDAIVEKLEADAQKGSKEAEPEGLVQLKRLRSEMQEQIDM</sequence>
<evidence type="ECO:0000259" key="3">
    <source>
        <dbReference type="PROSITE" id="PS50885"/>
    </source>
</evidence>
<dbReference type="GO" id="GO:0007165">
    <property type="term" value="P:signal transduction"/>
    <property type="evidence" value="ECO:0007669"/>
    <property type="project" value="InterPro"/>
</dbReference>
<evidence type="ECO:0000256" key="2">
    <source>
        <dbReference type="SAM" id="Phobius"/>
    </source>
</evidence>
<dbReference type="InterPro" id="IPR003660">
    <property type="entry name" value="HAMP_dom"/>
</dbReference>
<keyword evidence="2" id="KW-0472">Membrane</keyword>
<dbReference type="GO" id="GO:0016020">
    <property type="term" value="C:membrane"/>
    <property type="evidence" value="ECO:0007669"/>
    <property type="project" value="InterPro"/>
</dbReference>
<keyword evidence="2" id="KW-0812">Transmembrane</keyword>
<dbReference type="EMBL" id="CP012670">
    <property type="protein sequence ID" value="AUX22120.1"/>
    <property type="molecule type" value="Genomic_DNA"/>
</dbReference>
<dbReference type="AlphaFoldDB" id="A0A4P2PZ72"/>
<evidence type="ECO:0000256" key="1">
    <source>
        <dbReference type="SAM" id="Coils"/>
    </source>
</evidence>
<feature type="domain" description="HAMP" evidence="3">
    <location>
        <begin position="190"/>
        <end position="242"/>
    </location>
</feature>
<evidence type="ECO:0000313" key="5">
    <source>
        <dbReference type="Proteomes" id="UP000295781"/>
    </source>
</evidence>
<feature type="transmembrane region" description="Helical" evidence="2">
    <location>
        <begin position="37"/>
        <end position="59"/>
    </location>
</feature>
<dbReference type="Proteomes" id="UP000295781">
    <property type="component" value="Chromosome"/>
</dbReference>
<feature type="transmembrane region" description="Helical" evidence="2">
    <location>
        <begin position="165"/>
        <end position="188"/>
    </location>
</feature>
<keyword evidence="2" id="KW-1133">Transmembrane helix</keyword>
<dbReference type="Gene3D" id="6.10.340.10">
    <property type="match status" value="1"/>
</dbReference>
<evidence type="ECO:0000313" key="4">
    <source>
        <dbReference type="EMBL" id="AUX22120.1"/>
    </source>
</evidence>
<protein>
    <recommendedName>
        <fullName evidence="3">HAMP domain-containing protein</fullName>
    </recommendedName>
</protein>
<keyword evidence="1" id="KW-0175">Coiled coil</keyword>
<dbReference type="CDD" id="cd06225">
    <property type="entry name" value="HAMP"/>
    <property type="match status" value="1"/>
</dbReference>
<gene>
    <name evidence="4" type="ORF">SOCEGT47_026210</name>
</gene>
<reference evidence="4 5" key="1">
    <citation type="submission" date="2015-09" db="EMBL/GenBank/DDBJ databases">
        <title>Sorangium comparison.</title>
        <authorList>
            <person name="Zaburannyi N."/>
            <person name="Bunk B."/>
            <person name="Overmann J."/>
            <person name="Mueller R."/>
        </authorList>
    </citation>
    <scope>NUCLEOTIDE SEQUENCE [LARGE SCALE GENOMIC DNA]</scope>
    <source>
        <strain evidence="4 5">So ceGT47</strain>
    </source>
</reference>
<feature type="coiled-coil region" evidence="1">
    <location>
        <begin position="121"/>
        <end position="162"/>
    </location>
</feature>
<dbReference type="OrthoDB" id="5503435at2"/>
<dbReference type="RefSeq" id="WP_129347335.1">
    <property type="nucleotide sequence ID" value="NZ_CP012670.1"/>
</dbReference>